<name>A0ABY9YRX9_9GAMM</name>
<sequence length="390" mass="41975">MTGKLRLERPELAAQLAASVSGRQKWTNDADGLFLAAPRRTGKSTFLKGDLGPALLELGAEVLYVDFWANLNVDPAALLYAEISRALLENAGFVARMAERAKLTKVQIGAAGTSLAFDPTQIGTSPGSSLTAALRELYAATSKPIALILDEAQQLTVSPRGEDVLKELKAARDTLNQPDDVRLMLIMSGSDRDKLGRLTNSKAAAFYGSMVKTLPLLGEDYVAWLGGLLAQSNPNLGRIDTQAMGSAFAMLGHRPQMMDRAIGNALNPVTRGDASFEAAVLEHADAIRSSERERYTDLYSSRSSMQKAVLTVLMESADTFSPYGAVTLKSIGAVFGKTASTTSVQSALEALRKLDPPMVWKSNRGEYALDDLGMIEWYQEAKASGKWPPA</sequence>
<keyword evidence="2" id="KW-1185">Reference proteome</keyword>
<dbReference type="PANTHER" id="PTHR34301:SF8">
    <property type="entry name" value="ATPASE DOMAIN-CONTAINING PROTEIN"/>
    <property type="match status" value="1"/>
</dbReference>
<evidence type="ECO:0000313" key="1">
    <source>
        <dbReference type="EMBL" id="WNH53642.1"/>
    </source>
</evidence>
<protein>
    <recommendedName>
        <fullName evidence="3">ATPase</fullName>
    </recommendedName>
</protein>
<accession>A0ABY9YRX9</accession>
<dbReference type="Gene3D" id="3.40.50.300">
    <property type="entry name" value="P-loop containing nucleotide triphosphate hydrolases"/>
    <property type="match status" value="1"/>
</dbReference>
<organism evidence="1 2">
    <name type="scientific">Stenotrophomonas oahuensis</name>
    <dbReference type="NCBI Taxonomy" id="3003271"/>
    <lineage>
        <taxon>Bacteria</taxon>
        <taxon>Pseudomonadati</taxon>
        <taxon>Pseudomonadota</taxon>
        <taxon>Gammaproteobacteria</taxon>
        <taxon>Lysobacterales</taxon>
        <taxon>Lysobacteraceae</taxon>
        <taxon>Stenotrophomonas</taxon>
    </lineage>
</organism>
<gene>
    <name evidence="1" type="ORF">PDM29_04995</name>
</gene>
<reference evidence="1 2" key="1">
    <citation type="submission" date="2022-12" db="EMBL/GenBank/DDBJ databases">
        <title>Two new species, Stenotrophomonas aracearum and Stenotrophomonas oahuensis, isolated from Anthurium (Araceae family) in Hawaii.</title>
        <authorList>
            <person name="Chunag S.C."/>
            <person name="Dobhal S."/>
            <person name="Alvarez A."/>
            <person name="Arif M."/>
        </authorList>
    </citation>
    <scope>NUCLEOTIDE SEQUENCE [LARGE SCALE GENOMIC DNA]</scope>
    <source>
        <strain evidence="1 2">A5586</strain>
    </source>
</reference>
<evidence type="ECO:0000313" key="2">
    <source>
        <dbReference type="Proteomes" id="UP001302072"/>
    </source>
</evidence>
<proteinExistence type="predicted"/>
<dbReference type="PANTHER" id="PTHR34301">
    <property type="entry name" value="DNA-BINDING PROTEIN-RELATED"/>
    <property type="match status" value="1"/>
</dbReference>
<dbReference type="RefSeq" id="WP_311192783.1">
    <property type="nucleotide sequence ID" value="NZ_CP115541.1"/>
</dbReference>
<dbReference type="InterPro" id="IPR027417">
    <property type="entry name" value="P-loop_NTPase"/>
</dbReference>
<evidence type="ECO:0008006" key="3">
    <source>
        <dbReference type="Google" id="ProtNLM"/>
    </source>
</evidence>
<dbReference type="EMBL" id="CP115541">
    <property type="protein sequence ID" value="WNH53642.1"/>
    <property type="molecule type" value="Genomic_DNA"/>
</dbReference>
<dbReference type="SUPFAM" id="SSF52540">
    <property type="entry name" value="P-loop containing nucleoside triphosphate hydrolases"/>
    <property type="match status" value="1"/>
</dbReference>
<dbReference type="Proteomes" id="UP001302072">
    <property type="component" value="Chromosome"/>
</dbReference>